<protein>
    <submittedName>
        <fullName evidence="1">Uncharacterized protein</fullName>
    </submittedName>
</protein>
<evidence type="ECO:0000313" key="1">
    <source>
        <dbReference type="EMBL" id="KAK1301463.1"/>
    </source>
</evidence>
<proteinExistence type="predicted"/>
<name>A0AAV9DMA8_ACOCL</name>
<evidence type="ECO:0000313" key="2">
    <source>
        <dbReference type="Proteomes" id="UP001180020"/>
    </source>
</evidence>
<dbReference type="PANTHER" id="PTHR46168">
    <property type="entry name" value="ARMADILLO REPEAT ONLY 4"/>
    <property type="match status" value="1"/>
</dbReference>
<dbReference type="PANTHER" id="PTHR46168:SF9">
    <property type="entry name" value="ARMADILLO REPEAT ONLY 2"/>
    <property type="match status" value="1"/>
</dbReference>
<gene>
    <name evidence="1" type="ORF">QJS10_CPB12g01420</name>
</gene>
<reference evidence="1" key="1">
    <citation type="journal article" date="2023" name="Nat. Commun.">
        <title>Diploid and tetraploid genomes of Acorus and the evolution of monocots.</title>
        <authorList>
            <person name="Ma L."/>
            <person name="Liu K.W."/>
            <person name="Li Z."/>
            <person name="Hsiao Y.Y."/>
            <person name="Qi Y."/>
            <person name="Fu T."/>
            <person name="Tang G.D."/>
            <person name="Zhang D."/>
            <person name="Sun W.H."/>
            <person name="Liu D.K."/>
            <person name="Li Y."/>
            <person name="Chen G.Z."/>
            <person name="Liu X.D."/>
            <person name="Liao X.Y."/>
            <person name="Jiang Y.T."/>
            <person name="Yu X."/>
            <person name="Hao Y."/>
            <person name="Huang J."/>
            <person name="Zhao X.W."/>
            <person name="Ke S."/>
            <person name="Chen Y.Y."/>
            <person name="Wu W.L."/>
            <person name="Hsu J.L."/>
            <person name="Lin Y.F."/>
            <person name="Huang M.D."/>
            <person name="Li C.Y."/>
            <person name="Huang L."/>
            <person name="Wang Z.W."/>
            <person name="Zhao X."/>
            <person name="Zhong W.Y."/>
            <person name="Peng D.H."/>
            <person name="Ahmad S."/>
            <person name="Lan S."/>
            <person name="Zhang J.S."/>
            <person name="Tsai W.C."/>
            <person name="Van de Peer Y."/>
            <person name="Liu Z.J."/>
        </authorList>
    </citation>
    <scope>NUCLEOTIDE SEQUENCE</scope>
    <source>
        <strain evidence="1">CP</strain>
    </source>
</reference>
<keyword evidence="2" id="KW-1185">Reference proteome</keyword>
<comment type="caution">
    <text evidence="1">The sequence shown here is derived from an EMBL/GenBank/DDBJ whole genome shotgun (WGS) entry which is preliminary data.</text>
</comment>
<organism evidence="1 2">
    <name type="scientific">Acorus calamus</name>
    <name type="common">Sweet flag</name>
    <dbReference type="NCBI Taxonomy" id="4465"/>
    <lineage>
        <taxon>Eukaryota</taxon>
        <taxon>Viridiplantae</taxon>
        <taxon>Streptophyta</taxon>
        <taxon>Embryophyta</taxon>
        <taxon>Tracheophyta</taxon>
        <taxon>Spermatophyta</taxon>
        <taxon>Magnoliopsida</taxon>
        <taxon>Liliopsida</taxon>
        <taxon>Acoraceae</taxon>
        <taxon>Acorus</taxon>
    </lineage>
</organism>
<reference evidence="1" key="2">
    <citation type="submission" date="2023-06" db="EMBL/GenBank/DDBJ databases">
        <authorList>
            <person name="Ma L."/>
            <person name="Liu K.-W."/>
            <person name="Li Z."/>
            <person name="Hsiao Y.-Y."/>
            <person name="Qi Y."/>
            <person name="Fu T."/>
            <person name="Tang G."/>
            <person name="Zhang D."/>
            <person name="Sun W.-H."/>
            <person name="Liu D.-K."/>
            <person name="Li Y."/>
            <person name="Chen G.-Z."/>
            <person name="Liu X.-D."/>
            <person name="Liao X.-Y."/>
            <person name="Jiang Y.-T."/>
            <person name="Yu X."/>
            <person name="Hao Y."/>
            <person name="Huang J."/>
            <person name="Zhao X.-W."/>
            <person name="Ke S."/>
            <person name="Chen Y.-Y."/>
            <person name="Wu W.-L."/>
            <person name="Hsu J.-L."/>
            <person name="Lin Y.-F."/>
            <person name="Huang M.-D."/>
            <person name="Li C.-Y."/>
            <person name="Huang L."/>
            <person name="Wang Z.-W."/>
            <person name="Zhao X."/>
            <person name="Zhong W.-Y."/>
            <person name="Peng D.-H."/>
            <person name="Ahmad S."/>
            <person name="Lan S."/>
            <person name="Zhang J.-S."/>
            <person name="Tsai W.-C."/>
            <person name="Van De Peer Y."/>
            <person name="Liu Z.-J."/>
        </authorList>
    </citation>
    <scope>NUCLEOTIDE SEQUENCE</scope>
    <source>
        <strain evidence="1">CP</strain>
        <tissue evidence="1">Leaves</tissue>
    </source>
</reference>
<dbReference type="EMBL" id="JAUJYO010000012">
    <property type="protein sequence ID" value="KAK1301463.1"/>
    <property type="molecule type" value="Genomic_DNA"/>
</dbReference>
<accession>A0AAV9DMA8</accession>
<sequence length="86" mass="9470">MKQILAKSIQLADQVTKASDDAHHLKLVLRCHSAGLNSISNVSWLLHVSASNDDDDYLSLTPHPIATNEPILCLIWESIAIHNIFG</sequence>
<dbReference type="AlphaFoldDB" id="A0AAV9DMA8"/>
<dbReference type="Proteomes" id="UP001180020">
    <property type="component" value="Unassembled WGS sequence"/>
</dbReference>